<keyword evidence="15" id="KW-1185">Reference proteome</keyword>
<dbReference type="InterPro" id="IPR000719">
    <property type="entry name" value="Prot_kinase_dom"/>
</dbReference>
<dbReference type="InterPro" id="IPR011009">
    <property type="entry name" value="Kinase-like_dom_sf"/>
</dbReference>
<dbReference type="PANTHER" id="PTHR24058">
    <property type="entry name" value="DUAL SPECIFICITY PROTEIN KINASE"/>
    <property type="match status" value="1"/>
</dbReference>
<comment type="catalytic activity">
    <reaction evidence="9">
        <text>L-threonyl-[protein] + ATP = O-phospho-L-threonyl-[protein] + ADP + H(+)</text>
        <dbReference type="Rhea" id="RHEA:46608"/>
        <dbReference type="Rhea" id="RHEA-COMP:11060"/>
        <dbReference type="Rhea" id="RHEA-COMP:11605"/>
        <dbReference type="ChEBI" id="CHEBI:15378"/>
        <dbReference type="ChEBI" id="CHEBI:30013"/>
        <dbReference type="ChEBI" id="CHEBI:30616"/>
        <dbReference type="ChEBI" id="CHEBI:61977"/>
        <dbReference type="ChEBI" id="CHEBI:456216"/>
        <dbReference type="EC" id="2.7.12.1"/>
    </reaction>
</comment>
<keyword evidence="5 11" id="KW-0547">Nucleotide-binding</keyword>
<dbReference type="PROSITE" id="PS50011">
    <property type="entry name" value="PROTEIN_KINASE_DOM"/>
    <property type="match status" value="1"/>
</dbReference>
<dbReference type="PANTHER" id="PTHR24058:SF22">
    <property type="entry name" value="DUAL SPECIFICITY TYROSINE-PHOSPHORYLATION-REGULATED KINASE 4"/>
    <property type="match status" value="1"/>
</dbReference>
<comment type="catalytic activity">
    <reaction evidence="8">
        <text>L-seryl-[protein] + ATP = O-phospho-L-seryl-[protein] + ADP + H(+)</text>
        <dbReference type="Rhea" id="RHEA:17989"/>
        <dbReference type="Rhea" id="RHEA-COMP:9863"/>
        <dbReference type="Rhea" id="RHEA-COMP:11604"/>
        <dbReference type="ChEBI" id="CHEBI:15378"/>
        <dbReference type="ChEBI" id="CHEBI:29999"/>
        <dbReference type="ChEBI" id="CHEBI:30616"/>
        <dbReference type="ChEBI" id="CHEBI:83421"/>
        <dbReference type="ChEBI" id="CHEBI:456216"/>
        <dbReference type="EC" id="2.7.12.1"/>
    </reaction>
</comment>
<dbReference type="GO" id="GO:0005856">
    <property type="term" value="C:cytoskeleton"/>
    <property type="evidence" value="ECO:0007669"/>
    <property type="project" value="TreeGrafter"/>
</dbReference>
<feature type="compositionally biased region" description="Basic residues" evidence="12">
    <location>
        <begin position="1"/>
        <end position="10"/>
    </location>
</feature>
<dbReference type="InterPro" id="IPR050494">
    <property type="entry name" value="Ser_Thr_dual-spec_kinase"/>
</dbReference>
<keyword evidence="4" id="KW-0808">Transferase</keyword>
<name>A0A1R2CB87_9CILI</name>
<dbReference type="EC" id="2.7.12.1" evidence="2"/>
<proteinExistence type="inferred from homology"/>
<sequence length="506" mass="58363">MEIRKKQRPKHNSDLKAKKKPYNARLNDYMPYNKQKEKSNFKEFLSLSLSNSLKNLATANSPKNIKPNSLCSPKIVAGYLPHASSNKRFNKNSSGNSLQISDSIKNFHNNPIGLGQNEQRPLMSSRMALMYFKVELTEYEKVEILDFADVFYLGKLGNKIKPDLGGINCGFDDERGDYLLMAGDHIAYRYEIIKMLGKGNFGQVVLCEDHKKHEKVALKVVRNKKRFNKQAMVEIKILQTLRENDIKGKNHVVKIKNYFVFRKHICMTFEILNMNLYELLQQNNFEGFNLGLIHKFVLQLLRCLNFAFKFNIIHCDLKPENIMLVNSKRAEIKVIDFGSSCFESEKIYTYIQSRFYRAPEIILGIPYTPAIDMWSLGCIIVEIFTGYPLFISESEHDQLLLIIEIFGLPPEHIIKKSTRIKLFFENNGTPKPLPNKGGSKKIPGSKKITDVMSGAPELLIDFVNRCFDWDPQTRMKPSEGLKHPWIEEILKQRRLKKAGKKGMKSP</sequence>
<evidence type="ECO:0000256" key="2">
    <source>
        <dbReference type="ARBA" id="ARBA00013203"/>
    </source>
</evidence>
<dbReference type="PROSITE" id="PS00107">
    <property type="entry name" value="PROTEIN_KINASE_ATP"/>
    <property type="match status" value="1"/>
</dbReference>
<dbReference type="Proteomes" id="UP000187209">
    <property type="component" value="Unassembled WGS sequence"/>
</dbReference>
<dbReference type="Gene3D" id="3.30.200.20">
    <property type="entry name" value="Phosphorylase Kinase, domain 1"/>
    <property type="match status" value="1"/>
</dbReference>
<dbReference type="GO" id="GO:0004712">
    <property type="term" value="F:protein serine/threonine/tyrosine kinase activity"/>
    <property type="evidence" value="ECO:0007669"/>
    <property type="project" value="UniProtKB-EC"/>
</dbReference>
<evidence type="ECO:0000256" key="5">
    <source>
        <dbReference type="ARBA" id="ARBA00022741"/>
    </source>
</evidence>
<organism evidence="14 15">
    <name type="scientific">Stentor coeruleus</name>
    <dbReference type="NCBI Taxonomy" id="5963"/>
    <lineage>
        <taxon>Eukaryota</taxon>
        <taxon>Sar</taxon>
        <taxon>Alveolata</taxon>
        <taxon>Ciliophora</taxon>
        <taxon>Postciliodesmatophora</taxon>
        <taxon>Heterotrichea</taxon>
        <taxon>Heterotrichida</taxon>
        <taxon>Stentoridae</taxon>
        <taxon>Stentor</taxon>
    </lineage>
</organism>
<dbReference type="InterPro" id="IPR017441">
    <property type="entry name" value="Protein_kinase_ATP_BS"/>
</dbReference>
<evidence type="ECO:0000256" key="8">
    <source>
        <dbReference type="ARBA" id="ARBA00049003"/>
    </source>
</evidence>
<evidence type="ECO:0000256" key="11">
    <source>
        <dbReference type="PROSITE-ProRule" id="PRU10141"/>
    </source>
</evidence>
<feature type="region of interest" description="Disordered" evidence="12">
    <location>
        <begin position="1"/>
        <end position="20"/>
    </location>
</feature>
<comment type="catalytic activity">
    <reaction evidence="10">
        <text>L-tyrosyl-[protein] + ATP = O-phospho-L-tyrosyl-[protein] + ADP + H(+)</text>
        <dbReference type="Rhea" id="RHEA:10596"/>
        <dbReference type="Rhea" id="RHEA-COMP:10136"/>
        <dbReference type="Rhea" id="RHEA-COMP:20101"/>
        <dbReference type="ChEBI" id="CHEBI:15378"/>
        <dbReference type="ChEBI" id="CHEBI:30616"/>
        <dbReference type="ChEBI" id="CHEBI:46858"/>
        <dbReference type="ChEBI" id="CHEBI:61978"/>
        <dbReference type="ChEBI" id="CHEBI:456216"/>
        <dbReference type="EC" id="2.7.12.1"/>
    </reaction>
</comment>
<dbReference type="Gene3D" id="1.10.510.10">
    <property type="entry name" value="Transferase(Phosphotransferase) domain 1"/>
    <property type="match status" value="1"/>
</dbReference>
<dbReference type="Pfam" id="PF00069">
    <property type="entry name" value="Pkinase"/>
    <property type="match status" value="1"/>
</dbReference>
<dbReference type="Gene3D" id="3.30.10.30">
    <property type="entry name" value="DYRK"/>
    <property type="match status" value="1"/>
</dbReference>
<evidence type="ECO:0000256" key="9">
    <source>
        <dbReference type="ARBA" id="ARBA00049308"/>
    </source>
</evidence>
<evidence type="ECO:0000256" key="3">
    <source>
        <dbReference type="ARBA" id="ARBA00022527"/>
    </source>
</evidence>
<gene>
    <name evidence="14" type="ORF">SteCoe_12310</name>
</gene>
<dbReference type="PROSITE" id="PS00108">
    <property type="entry name" value="PROTEIN_KINASE_ST"/>
    <property type="match status" value="1"/>
</dbReference>
<keyword evidence="3" id="KW-0723">Serine/threonine-protein kinase</keyword>
<comment type="caution">
    <text evidence="14">The sequence shown here is derived from an EMBL/GenBank/DDBJ whole genome shotgun (WGS) entry which is preliminary data.</text>
</comment>
<dbReference type="AlphaFoldDB" id="A0A1R2CB87"/>
<dbReference type="CDD" id="cd14210">
    <property type="entry name" value="PKc_DYRK"/>
    <property type="match status" value="1"/>
</dbReference>
<evidence type="ECO:0000256" key="12">
    <source>
        <dbReference type="SAM" id="MobiDB-lite"/>
    </source>
</evidence>
<evidence type="ECO:0000313" key="14">
    <source>
        <dbReference type="EMBL" id="OMJ86245.1"/>
    </source>
</evidence>
<evidence type="ECO:0000259" key="13">
    <source>
        <dbReference type="PROSITE" id="PS50011"/>
    </source>
</evidence>
<dbReference type="SMART" id="SM00220">
    <property type="entry name" value="S_TKc"/>
    <property type="match status" value="1"/>
</dbReference>
<evidence type="ECO:0000256" key="7">
    <source>
        <dbReference type="ARBA" id="ARBA00022840"/>
    </source>
</evidence>
<dbReference type="GO" id="GO:0005737">
    <property type="term" value="C:cytoplasm"/>
    <property type="evidence" value="ECO:0007669"/>
    <property type="project" value="TreeGrafter"/>
</dbReference>
<dbReference type="OrthoDB" id="9332038at2759"/>
<dbReference type="InterPro" id="IPR042521">
    <property type="entry name" value="DYRK"/>
</dbReference>
<dbReference type="InterPro" id="IPR008271">
    <property type="entry name" value="Ser/Thr_kinase_AS"/>
</dbReference>
<protein>
    <recommendedName>
        <fullName evidence="2">dual-specificity kinase</fullName>
        <ecNumber evidence="2">2.7.12.1</ecNumber>
    </recommendedName>
</protein>
<feature type="binding site" evidence="11">
    <location>
        <position position="219"/>
    </location>
    <ligand>
        <name>ATP</name>
        <dbReference type="ChEBI" id="CHEBI:30616"/>
    </ligand>
</feature>
<evidence type="ECO:0000256" key="10">
    <source>
        <dbReference type="ARBA" id="ARBA00051680"/>
    </source>
</evidence>
<keyword evidence="6" id="KW-0418">Kinase</keyword>
<dbReference type="EMBL" id="MPUH01000212">
    <property type="protein sequence ID" value="OMJ86245.1"/>
    <property type="molecule type" value="Genomic_DNA"/>
</dbReference>
<evidence type="ECO:0000256" key="1">
    <source>
        <dbReference type="ARBA" id="ARBA00008867"/>
    </source>
</evidence>
<evidence type="ECO:0000313" key="15">
    <source>
        <dbReference type="Proteomes" id="UP000187209"/>
    </source>
</evidence>
<reference evidence="14 15" key="1">
    <citation type="submission" date="2016-11" db="EMBL/GenBank/DDBJ databases">
        <title>The macronuclear genome of Stentor coeruleus: a giant cell with tiny introns.</title>
        <authorList>
            <person name="Slabodnick M."/>
            <person name="Ruby J.G."/>
            <person name="Reiff S.B."/>
            <person name="Swart E.C."/>
            <person name="Gosai S."/>
            <person name="Prabakaran S."/>
            <person name="Witkowska E."/>
            <person name="Larue G.E."/>
            <person name="Fisher S."/>
            <person name="Freeman R.M."/>
            <person name="Gunawardena J."/>
            <person name="Chu W."/>
            <person name="Stover N.A."/>
            <person name="Gregory B.D."/>
            <person name="Nowacki M."/>
            <person name="Derisi J."/>
            <person name="Roy S.W."/>
            <person name="Marshall W.F."/>
            <person name="Sood P."/>
        </authorList>
    </citation>
    <scope>NUCLEOTIDE SEQUENCE [LARGE SCALE GENOMIC DNA]</scope>
    <source>
        <strain evidence="14">WM001</strain>
    </source>
</reference>
<dbReference type="GO" id="GO:0005524">
    <property type="term" value="F:ATP binding"/>
    <property type="evidence" value="ECO:0007669"/>
    <property type="project" value="UniProtKB-UniRule"/>
</dbReference>
<keyword evidence="7 11" id="KW-0067">ATP-binding</keyword>
<evidence type="ECO:0000256" key="4">
    <source>
        <dbReference type="ARBA" id="ARBA00022679"/>
    </source>
</evidence>
<accession>A0A1R2CB87</accession>
<evidence type="ECO:0000256" key="6">
    <source>
        <dbReference type="ARBA" id="ARBA00022777"/>
    </source>
</evidence>
<comment type="similarity">
    <text evidence="1">Belongs to the protein kinase superfamily. CMGC Ser/Thr protein kinase family. MNB/DYRK subfamily.</text>
</comment>
<dbReference type="SUPFAM" id="SSF56112">
    <property type="entry name" value="Protein kinase-like (PK-like)"/>
    <property type="match status" value="1"/>
</dbReference>
<feature type="domain" description="Protein kinase" evidence="13">
    <location>
        <begin position="190"/>
        <end position="486"/>
    </location>
</feature>
<dbReference type="GO" id="GO:0004674">
    <property type="term" value="F:protein serine/threonine kinase activity"/>
    <property type="evidence" value="ECO:0007669"/>
    <property type="project" value="UniProtKB-KW"/>
</dbReference>